<evidence type="ECO:0000256" key="2">
    <source>
        <dbReference type="ARBA" id="ARBA00023315"/>
    </source>
</evidence>
<dbReference type="PANTHER" id="PTHR10434:SF11">
    <property type="entry name" value="1-ACYL-SN-GLYCEROL-3-PHOSPHATE ACYLTRANSFERASE"/>
    <property type="match status" value="1"/>
</dbReference>
<feature type="domain" description="Phospholipid/glycerol acyltransferase" evidence="3">
    <location>
        <begin position="38"/>
        <end position="157"/>
    </location>
</feature>
<organism evidence="4 5">
    <name type="scientific">Dietzia aurantiaca</name>
    <dbReference type="NCBI Taxonomy" id="983873"/>
    <lineage>
        <taxon>Bacteria</taxon>
        <taxon>Bacillati</taxon>
        <taxon>Actinomycetota</taxon>
        <taxon>Actinomycetes</taxon>
        <taxon>Mycobacteriales</taxon>
        <taxon>Dietziaceae</taxon>
        <taxon>Dietzia</taxon>
    </lineage>
</organism>
<keyword evidence="1" id="KW-0808">Transferase</keyword>
<evidence type="ECO:0000259" key="3">
    <source>
        <dbReference type="SMART" id="SM00563"/>
    </source>
</evidence>
<proteinExistence type="predicted"/>
<sequence>MTRLLYWLFKFVLIGPFLRLTSRHVVIGKENFPRKGSALLVGNHLSVGDWLFMPLLMPRRVTFLAKSDYFTGTGIKGMLSRWFFAGSGQHPIDRTNADAAQAALNAGLEVLNKGEILCIYPEGTRSPDGRLYRGKTGPARLAMKAGVPVIPIGVTGTGDYIRAICRPRPGRRAEVRVMVGEPLDITPWAGREGERAAEREITDELMRRIQALTGQEYVSGVYGADMKKQFDAVRDSGHNLLDQPVDGQS</sequence>
<dbReference type="InterPro" id="IPR002123">
    <property type="entry name" value="Plipid/glycerol_acylTrfase"/>
</dbReference>
<dbReference type="RefSeq" id="WP_344989985.1">
    <property type="nucleotide sequence ID" value="NZ_BAABCD010000008.1"/>
</dbReference>
<evidence type="ECO:0000313" key="4">
    <source>
        <dbReference type="EMBL" id="MFC4753454.1"/>
    </source>
</evidence>
<dbReference type="CDD" id="cd07989">
    <property type="entry name" value="LPLAT_AGPAT-like"/>
    <property type="match status" value="1"/>
</dbReference>
<protein>
    <submittedName>
        <fullName evidence="4">Lysophospholipid acyltransferase family protein</fullName>
    </submittedName>
</protein>
<dbReference type="PANTHER" id="PTHR10434">
    <property type="entry name" value="1-ACYL-SN-GLYCEROL-3-PHOSPHATE ACYLTRANSFERASE"/>
    <property type="match status" value="1"/>
</dbReference>
<accession>A0ABV9PM69</accession>
<dbReference type="Pfam" id="PF01553">
    <property type="entry name" value="Acyltransferase"/>
    <property type="match status" value="1"/>
</dbReference>
<name>A0ABV9PM69_9ACTN</name>
<reference evidence="5" key="1">
    <citation type="journal article" date="2019" name="Int. J. Syst. Evol. Microbiol.">
        <title>The Global Catalogue of Microorganisms (GCM) 10K type strain sequencing project: providing services to taxonomists for standard genome sequencing and annotation.</title>
        <authorList>
            <consortium name="The Broad Institute Genomics Platform"/>
            <consortium name="The Broad Institute Genome Sequencing Center for Infectious Disease"/>
            <person name="Wu L."/>
            <person name="Ma J."/>
        </authorList>
    </citation>
    <scope>NUCLEOTIDE SEQUENCE [LARGE SCALE GENOMIC DNA]</scope>
    <source>
        <strain evidence="5">JCM 11882</strain>
    </source>
</reference>
<dbReference type="GO" id="GO:0016746">
    <property type="term" value="F:acyltransferase activity"/>
    <property type="evidence" value="ECO:0007669"/>
    <property type="project" value="UniProtKB-KW"/>
</dbReference>
<dbReference type="SMART" id="SM00563">
    <property type="entry name" value="PlsC"/>
    <property type="match status" value="1"/>
</dbReference>
<dbReference type="Proteomes" id="UP001595836">
    <property type="component" value="Unassembled WGS sequence"/>
</dbReference>
<keyword evidence="5" id="KW-1185">Reference proteome</keyword>
<evidence type="ECO:0000313" key="5">
    <source>
        <dbReference type="Proteomes" id="UP001595836"/>
    </source>
</evidence>
<dbReference type="EMBL" id="JBHSHP010000005">
    <property type="protein sequence ID" value="MFC4753454.1"/>
    <property type="molecule type" value="Genomic_DNA"/>
</dbReference>
<evidence type="ECO:0000256" key="1">
    <source>
        <dbReference type="ARBA" id="ARBA00022679"/>
    </source>
</evidence>
<comment type="caution">
    <text evidence="4">The sequence shown here is derived from an EMBL/GenBank/DDBJ whole genome shotgun (WGS) entry which is preliminary data.</text>
</comment>
<dbReference type="SUPFAM" id="SSF69593">
    <property type="entry name" value="Glycerol-3-phosphate (1)-acyltransferase"/>
    <property type="match status" value="1"/>
</dbReference>
<keyword evidence="2 4" id="KW-0012">Acyltransferase</keyword>
<gene>
    <name evidence="4" type="ORF">ACFO7U_01500</name>
</gene>